<keyword evidence="1" id="KW-1133">Transmembrane helix</keyword>
<organism evidence="2 3">
    <name type="scientific">Gymnopus androsaceus JB14</name>
    <dbReference type="NCBI Taxonomy" id="1447944"/>
    <lineage>
        <taxon>Eukaryota</taxon>
        <taxon>Fungi</taxon>
        <taxon>Dikarya</taxon>
        <taxon>Basidiomycota</taxon>
        <taxon>Agaricomycotina</taxon>
        <taxon>Agaricomycetes</taxon>
        <taxon>Agaricomycetidae</taxon>
        <taxon>Agaricales</taxon>
        <taxon>Marasmiineae</taxon>
        <taxon>Omphalotaceae</taxon>
        <taxon>Gymnopus</taxon>
    </lineage>
</organism>
<name>A0A6A4H1R3_9AGAR</name>
<evidence type="ECO:0000313" key="2">
    <source>
        <dbReference type="EMBL" id="KAE9391285.1"/>
    </source>
</evidence>
<reference evidence="2" key="1">
    <citation type="journal article" date="2019" name="Environ. Microbiol.">
        <title>Fungal ecological strategies reflected in gene transcription - a case study of two litter decomposers.</title>
        <authorList>
            <person name="Barbi F."/>
            <person name="Kohler A."/>
            <person name="Barry K."/>
            <person name="Baskaran P."/>
            <person name="Daum C."/>
            <person name="Fauchery L."/>
            <person name="Ihrmark K."/>
            <person name="Kuo A."/>
            <person name="LaButti K."/>
            <person name="Lipzen A."/>
            <person name="Morin E."/>
            <person name="Grigoriev I.V."/>
            <person name="Henrissat B."/>
            <person name="Lindahl B."/>
            <person name="Martin F."/>
        </authorList>
    </citation>
    <scope>NUCLEOTIDE SEQUENCE</scope>
    <source>
        <strain evidence="2">JB14</strain>
    </source>
</reference>
<dbReference type="AlphaFoldDB" id="A0A6A4H1R3"/>
<sequence>QDFADAEGDVLSGRHTLPIVTPVGSRYYILMVLIAWSVILSFFWGLEPISCSVFVAWGAFIATQFLQFRNVQSDQHSYMLYNVIHFLFPF</sequence>
<evidence type="ECO:0000313" key="3">
    <source>
        <dbReference type="Proteomes" id="UP000799118"/>
    </source>
</evidence>
<keyword evidence="1" id="KW-0812">Transmembrane</keyword>
<evidence type="ECO:0000256" key="1">
    <source>
        <dbReference type="SAM" id="Phobius"/>
    </source>
</evidence>
<dbReference type="OrthoDB" id="434972at2759"/>
<dbReference type="EMBL" id="ML769630">
    <property type="protein sequence ID" value="KAE9391285.1"/>
    <property type="molecule type" value="Genomic_DNA"/>
</dbReference>
<gene>
    <name evidence="2" type="ORF">BT96DRAFT_832294</name>
</gene>
<accession>A0A6A4H1R3</accession>
<dbReference type="Proteomes" id="UP000799118">
    <property type="component" value="Unassembled WGS sequence"/>
</dbReference>
<keyword evidence="3" id="KW-1185">Reference proteome</keyword>
<feature type="transmembrane region" description="Helical" evidence="1">
    <location>
        <begin position="52"/>
        <end position="71"/>
    </location>
</feature>
<keyword evidence="1" id="KW-0472">Membrane</keyword>
<protein>
    <submittedName>
        <fullName evidence="2">Uncharacterized protein</fullName>
    </submittedName>
</protein>
<feature type="non-terminal residue" evidence="2">
    <location>
        <position position="1"/>
    </location>
</feature>
<feature type="transmembrane region" description="Helical" evidence="1">
    <location>
        <begin position="27"/>
        <end position="46"/>
    </location>
</feature>
<proteinExistence type="predicted"/>